<reference evidence="1" key="1">
    <citation type="submission" date="2021-02" db="EMBL/GenBank/DDBJ databases">
        <authorList>
            <person name="Nowell W R."/>
        </authorList>
    </citation>
    <scope>NUCLEOTIDE SEQUENCE</scope>
</reference>
<feature type="non-terminal residue" evidence="1">
    <location>
        <position position="1"/>
    </location>
</feature>
<dbReference type="AlphaFoldDB" id="A0A821ZCZ4"/>
<sequence>MYFLFSEHGCQWPKDVPECITHKCPANGQRLRFVATHSCCHYQECINGHLKEQ</sequence>
<comment type="caution">
    <text evidence="1">The sequence shown here is derived from an EMBL/GenBank/DDBJ whole genome shotgun (WGS) entry which is preliminary data.</text>
</comment>
<dbReference type="EMBL" id="CAJOBP010101473">
    <property type="protein sequence ID" value="CAF4977467.1"/>
    <property type="molecule type" value="Genomic_DNA"/>
</dbReference>
<dbReference type="Proteomes" id="UP000663873">
    <property type="component" value="Unassembled WGS sequence"/>
</dbReference>
<organism evidence="1 2">
    <name type="scientific">Rotaria socialis</name>
    <dbReference type="NCBI Taxonomy" id="392032"/>
    <lineage>
        <taxon>Eukaryota</taxon>
        <taxon>Metazoa</taxon>
        <taxon>Spiralia</taxon>
        <taxon>Gnathifera</taxon>
        <taxon>Rotifera</taxon>
        <taxon>Eurotatoria</taxon>
        <taxon>Bdelloidea</taxon>
        <taxon>Philodinida</taxon>
        <taxon>Philodinidae</taxon>
        <taxon>Rotaria</taxon>
    </lineage>
</organism>
<keyword evidence="2" id="KW-1185">Reference proteome</keyword>
<evidence type="ECO:0000313" key="2">
    <source>
        <dbReference type="Proteomes" id="UP000663873"/>
    </source>
</evidence>
<accession>A0A821ZCZ4</accession>
<name>A0A821ZCZ4_9BILA</name>
<proteinExistence type="predicted"/>
<evidence type="ECO:0000313" key="1">
    <source>
        <dbReference type="EMBL" id="CAF4977467.1"/>
    </source>
</evidence>
<gene>
    <name evidence="1" type="ORF">UJA718_LOCUS49117</name>
</gene>
<protein>
    <submittedName>
        <fullName evidence="1">Uncharacterized protein</fullName>
    </submittedName>
</protein>